<dbReference type="EnsemblMetazoa" id="CJA34483.1">
    <property type="protein sequence ID" value="CJA34483.1"/>
    <property type="gene ID" value="WBGene00210330"/>
</dbReference>
<protein>
    <submittedName>
        <fullName evidence="1">Uncharacterized protein</fullName>
    </submittedName>
</protein>
<accession>A0A8R1EIW2</accession>
<sequence length="110" mass="12593">MRGKEYKLIVAATLIALTTLTLLIIANADIKRLEKFQFLPKFRKNGVNWTADMQEDIIIEVFIVLSIELQHENAKLRPLVCARPREHSDIGRDADRTVFADLCFHVASRS</sequence>
<keyword evidence="2" id="KW-1185">Reference proteome</keyword>
<dbReference type="AlphaFoldDB" id="A0A8R1EIW2"/>
<organism evidence="1 2">
    <name type="scientific">Caenorhabditis japonica</name>
    <dbReference type="NCBI Taxonomy" id="281687"/>
    <lineage>
        <taxon>Eukaryota</taxon>
        <taxon>Metazoa</taxon>
        <taxon>Ecdysozoa</taxon>
        <taxon>Nematoda</taxon>
        <taxon>Chromadorea</taxon>
        <taxon>Rhabditida</taxon>
        <taxon>Rhabditina</taxon>
        <taxon>Rhabditomorpha</taxon>
        <taxon>Rhabditoidea</taxon>
        <taxon>Rhabditidae</taxon>
        <taxon>Peloderinae</taxon>
        <taxon>Caenorhabditis</taxon>
    </lineage>
</organism>
<name>A0A8R1EIW2_CAEJA</name>
<dbReference type="Proteomes" id="UP000005237">
    <property type="component" value="Unassembled WGS sequence"/>
</dbReference>
<evidence type="ECO:0000313" key="2">
    <source>
        <dbReference type="Proteomes" id="UP000005237"/>
    </source>
</evidence>
<reference evidence="2" key="1">
    <citation type="submission" date="2010-08" db="EMBL/GenBank/DDBJ databases">
        <authorList>
            <consortium name="Caenorhabditis japonica Sequencing Consortium"/>
            <person name="Wilson R.K."/>
        </authorList>
    </citation>
    <scope>NUCLEOTIDE SEQUENCE [LARGE SCALE GENOMIC DNA]</scope>
    <source>
        <strain evidence="2">DF5081</strain>
    </source>
</reference>
<evidence type="ECO:0000313" key="1">
    <source>
        <dbReference type="EnsemblMetazoa" id="CJA34483.1"/>
    </source>
</evidence>
<proteinExistence type="predicted"/>
<reference evidence="1" key="2">
    <citation type="submission" date="2022-06" db="UniProtKB">
        <authorList>
            <consortium name="EnsemblMetazoa"/>
        </authorList>
    </citation>
    <scope>IDENTIFICATION</scope>
    <source>
        <strain evidence="1">DF5081</strain>
    </source>
</reference>